<feature type="coiled-coil region" evidence="1">
    <location>
        <begin position="645"/>
        <end position="672"/>
    </location>
</feature>
<feature type="signal peptide" evidence="2">
    <location>
        <begin position="1"/>
        <end position="18"/>
    </location>
</feature>
<dbReference type="AlphaFoldDB" id="A0AA36NBL1"/>
<protein>
    <submittedName>
        <fullName evidence="3">Uncharacterized protein</fullName>
    </submittedName>
</protein>
<keyword evidence="2" id="KW-0732">Signal</keyword>
<comment type="caution">
    <text evidence="3">The sequence shown here is derived from an EMBL/GenBank/DDBJ whole genome shotgun (WGS) entry which is preliminary data.</text>
</comment>
<keyword evidence="1" id="KW-0175">Coiled coil</keyword>
<keyword evidence="4" id="KW-1185">Reference proteome</keyword>
<feature type="chain" id="PRO_5041332008" evidence="2">
    <location>
        <begin position="19"/>
        <end position="676"/>
    </location>
</feature>
<feature type="coiled-coil region" evidence="1">
    <location>
        <begin position="77"/>
        <end position="153"/>
    </location>
</feature>
<evidence type="ECO:0000313" key="4">
    <source>
        <dbReference type="Proteomes" id="UP001178507"/>
    </source>
</evidence>
<evidence type="ECO:0000256" key="2">
    <source>
        <dbReference type="SAM" id="SignalP"/>
    </source>
</evidence>
<dbReference type="EMBL" id="CAUJNA010003355">
    <property type="protein sequence ID" value="CAJ1399994.1"/>
    <property type="molecule type" value="Genomic_DNA"/>
</dbReference>
<sequence>MPRFAAFRALAALALASALKVDEATPAKKVVKMLKKLQSDVAALGQQEEAEFAEYAKFCGKTKDEKAYQIERSGKKISKWQADIDVLAEELKAKQEELSQLQEQKAKLSQQLADATSAREEEQKTYEAGTKEIADAMAALDKARDSVLGAQEELSLATVRRVYELMAAGGSHQLPSAQLAQLEALAAPAPKYKAKSSDVVSMLRGLRSTFVANKQNLEMEEEEAKGAFNKLKMNLEHQIKYTGQHVNEKTLKKSKKASLKAQLEKDKTAETNAQESDTKFLSSLTQDCVDKAAVAAERKAKSEEELAALDTAITKLAAGGVALPQVQSATESAQEVRREEASLSFLQEASAPRSASLAKLKDLEARVQLPELSLAVRAASGAEDPLATVRELIKGMVTKLEDQGKEEASTKAFCDEEVTKSTTDRDKYQAEIETLTSKLETDTATLHQSNKEVALTSVDISKLTSELDEASKLRANESAGNEAALKEAKDGVEAADFALKTLKDFYAAPSFFQQRAVREHAPDRDGKSIADVAPKVNTGDYSADAKQRSSGVLGMLEVLRDDFTGSAAETKAAEEKATEAFDKFKTDSKKDLEGKQQVVDSLTSEISDLKASLLQTQRDLSSAKEGLRLTESELDKLKGICTEGEESQEARKKRREEEIQSLKETVAQLNELIQGS</sequence>
<dbReference type="Proteomes" id="UP001178507">
    <property type="component" value="Unassembled WGS sequence"/>
</dbReference>
<evidence type="ECO:0000256" key="1">
    <source>
        <dbReference type="SAM" id="Coils"/>
    </source>
</evidence>
<gene>
    <name evidence="3" type="ORF">EVOR1521_LOCUS23432</name>
</gene>
<name>A0AA36NBL1_9DINO</name>
<evidence type="ECO:0000313" key="3">
    <source>
        <dbReference type="EMBL" id="CAJ1399994.1"/>
    </source>
</evidence>
<proteinExistence type="predicted"/>
<accession>A0AA36NBL1</accession>
<reference evidence="3" key="1">
    <citation type="submission" date="2023-08" db="EMBL/GenBank/DDBJ databases">
        <authorList>
            <person name="Chen Y."/>
            <person name="Shah S."/>
            <person name="Dougan E. K."/>
            <person name="Thang M."/>
            <person name="Chan C."/>
        </authorList>
    </citation>
    <scope>NUCLEOTIDE SEQUENCE</scope>
</reference>
<organism evidence="3 4">
    <name type="scientific">Effrenium voratum</name>
    <dbReference type="NCBI Taxonomy" id="2562239"/>
    <lineage>
        <taxon>Eukaryota</taxon>
        <taxon>Sar</taxon>
        <taxon>Alveolata</taxon>
        <taxon>Dinophyceae</taxon>
        <taxon>Suessiales</taxon>
        <taxon>Symbiodiniaceae</taxon>
        <taxon>Effrenium</taxon>
    </lineage>
</organism>